<dbReference type="GO" id="GO:0051865">
    <property type="term" value="P:protein autoubiquitination"/>
    <property type="evidence" value="ECO:0007669"/>
    <property type="project" value="TreeGrafter"/>
</dbReference>
<dbReference type="GeneID" id="81595282"/>
<dbReference type="GO" id="GO:0043161">
    <property type="term" value="P:proteasome-mediated ubiquitin-dependent protein catabolic process"/>
    <property type="evidence" value="ECO:0007669"/>
    <property type="project" value="TreeGrafter"/>
</dbReference>
<dbReference type="GO" id="GO:0005634">
    <property type="term" value="C:nucleus"/>
    <property type="evidence" value="ECO:0007669"/>
    <property type="project" value="TreeGrafter"/>
</dbReference>
<dbReference type="GO" id="GO:0030332">
    <property type="term" value="F:cyclin binding"/>
    <property type="evidence" value="ECO:0007669"/>
    <property type="project" value="TreeGrafter"/>
</dbReference>
<dbReference type="PANTHER" id="PTHR31531:SF2">
    <property type="entry name" value="E3 UBIQUITIN-PROTEIN LIGASE E3D"/>
    <property type="match status" value="1"/>
</dbReference>
<dbReference type="GO" id="GO:0061630">
    <property type="term" value="F:ubiquitin protein ligase activity"/>
    <property type="evidence" value="ECO:0007669"/>
    <property type="project" value="TreeGrafter"/>
</dbReference>
<comment type="caution">
    <text evidence="1">The sequence shown here is derived from an EMBL/GenBank/DDBJ whole genome shotgun (WGS) entry which is preliminary data.</text>
</comment>
<dbReference type="RefSeq" id="XP_056769146.1">
    <property type="nucleotide sequence ID" value="XM_056905039.1"/>
</dbReference>
<organism evidence="1 2">
    <name type="scientific">Penicillium daleae</name>
    <dbReference type="NCBI Taxonomy" id="63821"/>
    <lineage>
        <taxon>Eukaryota</taxon>
        <taxon>Fungi</taxon>
        <taxon>Dikarya</taxon>
        <taxon>Ascomycota</taxon>
        <taxon>Pezizomycotina</taxon>
        <taxon>Eurotiomycetes</taxon>
        <taxon>Eurotiomycetidae</taxon>
        <taxon>Eurotiales</taxon>
        <taxon>Aspergillaceae</taxon>
        <taxon>Penicillium</taxon>
    </lineage>
</organism>
<protein>
    <submittedName>
        <fullName evidence="1">Ubiquitin-conjugating enzyme E2C-binding protein</fullName>
    </submittedName>
</protein>
<dbReference type="PANTHER" id="PTHR31531">
    <property type="entry name" value="E3 UBIQUITIN-PROTEIN LIGASE E3D FAMILY MEMBER"/>
    <property type="match status" value="1"/>
</dbReference>
<keyword evidence="2" id="KW-1185">Reference proteome</keyword>
<dbReference type="GO" id="GO:0000151">
    <property type="term" value="C:ubiquitin ligase complex"/>
    <property type="evidence" value="ECO:0007669"/>
    <property type="project" value="TreeGrafter"/>
</dbReference>
<dbReference type="GO" id="GO:0005829">
    <property type="term" value="C:cytosol"/>
    <property type="evidence" value="ECO:0007669"/>
    <property type="project" value="TreeGrafter"/>
</dbReference>
<dbReference type="Pfam" id="PF09814">
    <property type="entry name" value="HECT_2"/>
    <property type="match status" value="1"/>
</dbReference>
<dbReference type="GO" id="GO:0031624">
    <property type="term" value="F:ubiquitin conjugating enzyme binding"/>
    <property type="evidence" value="ECO:0007669"/>
    <property type="project" value="TreeGrafter"/>
</dbReference>
<dbReference type="GO" id="GO:0000209">
    <property type="term" value="P:protein polyubiquitination"/>
    <property type="evidence" value="ECO:0007669"/>
    <property type="project" value="TreeGrafter"/>
</dbReference>
<evidence type="ECO:0000313" key="2">
    <source>
        <dbReference type="Proteomes" id="UP001213681"/>
    </source>
</evidence>
<reference evidence="1" key="1">
    <citation type="submission" date="2022-12" db="EMBL/GenBank/DDBJ databases">
        <authorList>
            <person name="Petersen C."/>
        </authorList>
    </citation>
    <scope>NUCLEOTIDE SEQUENCE</scope>
    <source>
        <strain evidence="1">IBT 16125</strain>
    </source>
</reference>
<dbReference type="EMBL" id="JAPVEA010000002">
    <property type="protein sequence ID" value="KAJ5460104.1"/>
    <property type="molecule type" value="Genomic_DNA"/>
</dbReference>
<proteinExistence type="predicted"/>
<evidence type="ECO:0000313" key="1">
    <source>
        <dbReference type="EMBL" id="KAJ5460104.1"/>
    </source>
</evidence>
<accession>A0AAD6G550</accession>
<reference evidence="1" key="2">
    <citation type="journal article" date="2023" name="IMA Fungus">
        <title>Comparative genomic study of the Penicillium genus elucidates a diverse pangenome and 15 lateral gene transfer events.</title>
        <authorList>
            <person name="Petersen C."/>
            <person name="Sorensen T."/>
            <person name="Nielsen M.R."/>
            <person name="Sondergaard T.E."/>
            <person name="Sorensen J.L."/>
            <person name="Fitzpatrick D.A."/>
            <person name="Frisvad J.C."/>
            <person name="Nielsen K.L."/>
        </authorList>
    </citation>
    <scope>NUCLEOTIDE SEQUENCE</scope>
    <source>
        <strain evidence="1">IBT 16125</strain>
    </source>
</reference>
<dbReference type="AlphaFoldDB" id="A0AAD6G550"/>
<sequence>MHIDPSDPVLAPRDELIDDHVPWTAVDMSSLTRIRCRECDTPFLKESAEMSGQSVLPGWLWKDLPSGNWAEMMDFWHCHKPDPHEDNPKTEAAAALKLEDQNAQIKGYGASSHVEAIPGTVLIDVATFLLAEADCMNLKKGNEEEAKTTTLLGSYGRTLECTECNAIIGMEDPSARGWRLLKANVSLNTNIPRPESDGEQWQSHHTQIIVAAQLLELIERESARRFVVHCGQNSGLLLWVFNPDLRYSNSSAGHSANPQQAMKVFFQETREVDKLLAPEVGNPSPLSVEELELPSMVYEALSETLQESNQMLPPTARKFNEWQVGLLSRFSRLQAT</sequence>
<dbReference type="GO" id="GO:0006513">
    <property type="term" value="P:protein monoubiquitination"/>
    <property type="evidence" value="ECO:0007669"/>
    <property type="project" value="TreeGrafter"/>
</dbReference>
<dbReference type="InterPro" id="IPR019193">
    <property type="entry name" value="UBQ-conj_enz_E2-bd_prot"/>
</dbReference>
<name>A0AAD6G550_9EURO</name>
<dbReference type="Proteomes" id="UP001213681">
    <property type="component" value="Unassembled WGS sequence"/>
</dbReference>
<gene>
    <name evidence="1" type="ORF">N7458_001656</name>
</gene>